<dbReference type="AlphaFoldDB" id="C0NQA2"/>
<gene>
    <name evidence="4" type="ORF">HCBG_05690</name>
</gene>
<organism evidence="4 5">
    <name type="scientific">Ajellomyces capsulatus (strain G186AR / H82 / ATCC MYA-2454 / RMSCC 2432)</name>
    <name type="common">Darling's disease fungus</name>
    <name type="synonym">Histoplasma capsulatum</name>
    <dbReference type="NCBI Taxonomy" id="447093"/>
    <lineage>
        <taxon>Eukaryota</taxon>
        <taxon>Fungi</taxon>
        <taxon>Dikarya</taxon>
        <taxon>Ascomycota</taxon>
        <taxon>Pezizomycotina</taxon>
        <taxon>Eurotiomycetes</taxon>
        <taxon>Eurotiomycetidae</taxon>
        <taxon>Onygenales</taxon>
        <taxon>Ajellomycetaceae</taxon>
        <taxon>Histoplasma</taxon>
    </lineage>
</organism>
<dbReference type="InParanoid" id="C0NQA2"/>
<dbReference type="PANTHER" id="PTHR15074:SF5">
    <property type="entry name" value="5-METHYLCYTOSINE G_T MISMATCH-SPECIFIC DNA GLYCOSYLASE"/>
    <property type="match status" value="1"/>
</dbReference>
<feature type="compositionally biased region" description="Basic and acidic residues" evidence="3">
    <location>
        <begin position="198"/>
        <end position="208"/>
    </location>
</feature>
<feature type="compositionally biased region" description="Basic and acidic residues" evidence="3">
    <location>
        <begin position="325"/>
        <end position="351"/>
    </location>
</feature>
<feature type="compositionally biased region" description="Acidic residues" evidence="3">
    <location>
        <begin position="1014"/>
        <end position="1025"/>
    </location>
</feature>
<dbReference type="GO" id="GO:0003677">
    <property type="term" value="F:DNA binding"/>
    <property type="evidence" value="ECO:0007669"/>
    <property type="project" value="InterPro"/>
</dbReference>
<feature type="region of interest" description="Disordered" evidence="3">
    <location>
        <begin position="126"/>
        <end position="229"/>
    </location>
</feature>
<dbReference type="STRING" id="447093.C0NQA2"/>
<dbReference type="PANTHER" id="PTHR15074">
    <property type="entry name" value="METHYL-CPG-BINDING PROTEIN"/>
    <property type="match status" value="1"/>
</dbReference>
<accession>C0NQA2</accession>
<evidence type="ECO:0000313" key="4">
    <source>
        <dbReference type="EMBL" id="EEH06374.1"/>
    </source>
</evidence>
<evidence type="ECO:0000256" key="1">
    <source>
        <dbReference type="ARBA" id="ARBA00004123"/>
    </source>
</evidence>
<proteinExistence type="predicted"/>
<feature type="compositionally biased region" description="Basic and acidic residues" evidence="3">
    <location>
        <begin position="168"/>
        <end position="185"/>
    </location>
</feature>
<name>C0NQA2_AJECG</name>
<feature type="compositionally biased region" description="Basic and acidic residues" evidence="3">
    <location>
        <begin position="286"/>
        <end position="303"/>
    </location>
</feature>
<feature type="compositionally biased region" description="Polar residues" evidence="3">
    <location>
        <begin position="846"/>
        <end position="861"/>
    </location>
</feature>
<feature type="region of interest" description="Disordered" evidence="3">
    <location>
        <begin position="267"/>
        <end position="516"/>
    </location>
</feature>
<feature type="compositionally biased region" description="Polar residues" evidence="3">
    <location>
        <begin position="449"/>
        <end position="469"/>
    </location>
</feature>
<feature type="compositionally biased region" description="Pro residues" evidence="3">
    <location>
        <begin position="504"/>
        <end position="515"/>
    </location>
</feature>
<evidence type="ECO:0000256" key="2">
    <source>
        <dbReference type="ARBA" id="ARBA00023242"/>
    </source>
</evidence>
<dbReference type="VEuPathDB" id="FungiDB:I7I50_03484"/>
<keyword evidence="5" id="KW-1185">Reference proteome</keyword>
<dbReference type="RefSeq" id="XP_045286855.1">
    <property type="nucleotide sequence ID" value="XM_045432739.1"/>
</dbReference>
<evidence type="ECO:0000256" key="3">
    <source>
        <dbReference type="SAM" id="MobiDB-lite"/>
    </source>
</evidence>
<feature type="region of interest" description="Disordered" evidence="3">
    <location>
        <begin position="968"/>
        <end position="1037"/>
    </location>
</feature>
<feature type="region of interest" description="Disordered" evidence="3">
    <location>
        <begin position="837"/>
        <end position="874"/>
    </location>
</feature>
<feature type="compositionally biased region" description="Polar residues" evidence="3">
    <location>
        <begin position="394"/>
        <end position="422"/>
    </location>
</feature>
<dbReference type="GeneID" id="69038706"/>
<dbReference type="InterPro" id="IPR045138">
    <property type="entry name" value="MeCP2/MBD4"/>
</dbReference>
<feature type="compositionally biased region" description="Low complexity" evidence="3">
    <location>
        <begin position="376"/>
        <end position="389"/>
    </location>
</feature>
<dbReference type="HOGENOM" id="CLU_008691_0_0_1"/>
<dbReference type="Proteomes" id="UP000001631">
    <property type="component" value="Unassembled WGS sequence"/>
</dbReference>
<reference evidence="4" key="1">
    <citation type="submission" date="2009-02" db="EMBL/GenBank/DDBJ databases">
        <title>The Genome Sequence of Ajellomyces capsulatus strain G186AR.</title>
        <authorList>
            <consortium name="The Broad Institute Genome Sequencing Platform"/>
            <person name="Champion M."/>
            <person name="Cuomo C."/>
            <person name="Ma L.-J."/>
            <person name="Henn M.R."/>
            <person name="Sil A."/>
            <person name="Goldman B."/>
            <person name="Young S.K."/>
            <person name="Kodira C.D."/>
            <person name="Zeng Q."/>
            <person name="Koehrsen M."/>
            <person name="Alvarado L."/>
            <person name="Berlin A."/>
            <person name="Borenstein D."/>
            <person name="Chen Z."/>
            <person name="Engels R."/>
            <person name="Freedman E."/>
            <person name="Gellesch M."/>
            <person name="Goldberg J."/>
            <person name="Griggs A."/>
            <person name="Gujja S."/>
            <person name="Heiman D."/>
            <person name="Hepburn T."/>
            <person name="Howarth C."/>
            <person name="Jen D."/>
            <person name="Larson L."/>
            <person name="Lewis B."/>
            <person name="Mehta T."/>
            <person name="Park D."/>
            <person name="Pearson M."/>
            <person name="Roberts A."/>
            <person name="Saif S."/>
            <person name="Shea T."/>
            <person name="Shenoy N."/>
            <person name="Sisk P."/>
            <person name="Stolte C."/>
            <person name="Sykes S."/>
            <person name="Walk T."/>
            <person name="White J."/>
            <person name="Yandava C."/>
            <person name="Klein B."/>
            <person name="McEwen J.G."/>
            <person name="Puccia R."/>
            <person name="Goldman G.H."/>
            <person name="Felipe M.S."/>
            <person name="Nino-Vega G."/>
            <person name="San-Blas G."/>
            <person name="Taylor J."/>
            <person name="Mendoza L."/>
            <person name="Galagan J."/>
            <person name="Nusbaum C."/>
            <person name="Birren B."/>
        </authorList>
    </citation>
    <scope>NUCLEOTIDE SEQUENCE</scope>
    <source>
        <strain evidence="4">G186AR</strain>
    </source>
</reference>
<feature type="compositionally biased region" description="Basic and acidic residues" evidence="3">
    <location>
        <begin position="133"/>
        <end position="154"/>
    </location>
</feature>
<protein>
    <recommendedName>
        <fullName evidence="6">5-Methylcytosine G/T mismatch-specific DNA glycosylase</fullName>
    </recommendedName>
</protein>
<comment type="subcellular location">
    <subcellularLocation>
        <location evidence="1">Nucleus</location>
    </subcellularLocation>
</comment>
<feature type="compositionally biased region" description="Acidic residues" evidence="3">
    <location>
        <begin position="973"/>
        <end position="982"/>
    </location>
</feature>
<keyword evidence="2" id="KW-0539">Nucleus</keyword>
<feature type="compositionally biased region" description="Polar residues" evidence="3">
    <location>
        <begin position="214"/>
        <end position="229"/>
    </location>
</feature>
<dbReference type="EMBL" id="GG663369">
    <property type="protein sequence ID" value="EEH06374.1"/>
    <property type="molecule type" value="Genomic_DNA"/>
</dbReference>
<feature type="compositionally biased region" description="Basic residues" evidence="3">
    <location>
        <begin position="997"/>
        <end position="1007"/>
    </location>
</feature>
<dbReference type="GO" id="GO:0005634">
    <property type="term" value="C:nucleus"/>
    <property type="evidence" value="ECO:0007669"/>
    <property type="project" value="UniProtKB-SubCell"/>
</dbReference>
<sequence length="1037" mass="114962">MLAAESSRLNHSLGHLSVFRAVFRATPTSSPALVVCCLRVSAIQVLSNSRLVLQLDSLLSKREQEFEVSVWTFHRPTNQMHRLRHPPHPCPSRQSLTGWHQAISNKLWITRHNRRTNFRRRTPLSFPACVMPAKDEDRDRQRRSQREKDREQRRPRYRSPPSLFEGDAVEKEGTRHSDTRYERRTPRIFHRTRPSELTTRERDRRRAVTGDYRLNSSNLSMPATDSNSRPSAAFFVESKPNLPYPSFSKAHSKEAVGFLGSRENIGQPKVDILTPEPTDLTTGEETNGKTRGEDINPTEQEKASRRHSAHRSPPSPPLTNLDQQSTRRESTTGGNKKSEEKRSATKSQDEKKKHRPNPISKESTSSMRRKSDEGSKTSSRGSGPSTPGKLLFESLQSQHNKSPTSGNTSKSRQLGRSDSAKQSSRRKAKPSSPDLSSVTQVEIEVVPSTVDSDATSIAPNQQPTYQRPSITMRAPSEPHRIPTPRRSSPTKLSPPSAPHSPSTGLPPPPPPPPNVPITIPKVDYLLNNGGLKYHVPRSFFGAGESANMPQDFFKPAAAASKLFEPYNKLLDDYGVVISKCGSLAVATGYRSVARRLLDRLEAVFARDISSESCQCIMCSPTEVAPEGVSWGEVLEFVSGRQDLPPWPPFKIAAKPGAADITDSNSDEPMQKMDMDIPEEFREHFVRQSRKTKHAVDKWLSYSNDQGGSPPDEIDDETLMFAMLTYLDQEERELFSALLDIAMTPPEPKRETPKPRDRPDAIVQSGAAIQRLYRLSIPPRDPETALYLLKNPGIHHVLATLAAISSDEWDILISGRFDGFLRSGADDDLPQTFSAASVRAPRPGSTRPVSQASNARLRNISQPYGGPSYPSRTSTPAPASFGAPIYVDEDTEIAALAEIERDIYLGMEALEDAFEVLHVKAEAIRGALRERGAGLQVANLTRRGGSGGVEVLSGTPAAGIGGYGLNGNGGWESSTDDGIEDGVSEILPSDSASNISSSRRRRPKRRSERRTPVVFEEEEEGEEDDIVATHDYRTRKKH</sequence>
<evidence type="ECO:0008006" key="6">
    <source>
        <dbReference type="Google" id="ProtNLM"/>
    </source>
</evidence>
<evidence type="ECO:0000313" key="5">
    <source>
        <dbReference type="Proteomes" id="UP000001631"/>
    </source>
</evidence>